<feature type="domain" description="HAUS augmin-like complex subunit 6 N-terminal" evidence="2">
    <location>
        <begin position="60"/>
        <end position="291"/>
    </location>
</feature>
<dbReference type="AlphaFoldDB" id="A0AAN6QGD5"/>
<feature type="compositionally biased region" description="Polar residues" evidence="1">
    <location>
        <begin position="1"/>
        <end position="13"/>
    </location>
</feature>
<dbReference type="Proteomes" id="UP001302812">
    <property type="component" value="Unassembled WGS sequence"/>
</dbReference>
<feature type="compositionally biased region" description="Polar residues" evidence="1">
    <location>
        <begin position="532"/>
        <end position="553"/>
    </location>
</feature>
<dbReference type="RefSeq" id="XP_064667223.1">
    <property type="nucleotide sequence ID" value="XM_064815843.1"/>
</dbReference>
<dbReference type="InterPro" id="IPR028163">
    <property type="entry name" value="HAUS_6_N"/>
</dbReference>
<sequence>MASLGGTSSLSRTRSARVPPNPGKPAQNSSRTGPPGIISSTAGAPPAAASPTGVSNIALFLRNLRLLDLDRHPDWPDINALTFSTKDAAQGQKKRIQCVEWALYCLFALWDPEEARNKLQPFFPPLDQVQSLNLRAALLRSLEQAKKNGVLGRDAVVRKTMLDECKGERLEEVLAVFSSAVLKKRVAEQQLNEPEHHALSQAFALENRGYSGDRSELTALILAHKVSLRRTLHDKNVARARFKEFSDVLSVKEKAIGQRRKEAETAGRNGRGMDISGNKKSEVARMVRNNWVGNERWMETLLYGDSRARKDGILSAPFDRVWRRVQSGRLAELEDEVPSGLLTQLEDRVRSQQERLEKWQGFRQRMFGKTGAEPATKQAEPQPKQKGIDLGFRAHENLQLSRLDSQKVLSTRPCQLDSHYEALISGLKSQLATSSGSDAPRIPSFFEGPRQLERLVPRRVVSVDPEPEPEAISDISDIDEAPVQPRPSSSRREPIRVSEEPAFEPVLRKAKTFDDDHPYPNGEHKDKRSTQLRRSATLQSHSLSARGQRTGPSPTRGPGLRRNPPPKPSPSPPPQQRDRSPPRIVNASPEPPPSPEHPPLSPTQQLADEILASVSAASPSPVKKPRRALSLAERTRLSMARRTSHANLRVPADEDADNEDDLDPYGNGGAPEEPPDPLTLKRASAPPGAIPVVRERGADGDGDGNGNAAGDGAYEDLVSRTRRSMAGFEAARQKARLERRRSLRKATGNGKQQQQTPGGAGARVSYFPALSEEEEGDGGGGGRGDVTNSTLLLAEELMTGDDYEAVFMSRPKIKTSPIGTPVRGVWD</sequence>
<reference evidence="3" key="1">
    <citation type="journal article" date="2023" name="Mol. Phylogenet. Evol.">
        <title>Genome-scale phylogeny and comparative genomics of the fungal order Sordariales.</title>
        <authorList>
            <person name="Hensen N."/>
            <person name="Bonometti L."/>
            <person name="Westerberg I."/>
            <person name="Brannstrom I.O."/>
            <person name="Guillou S."/>
            <person name="Cros-Aarteil S."/>
            <person name="Calhoun S."/>
            <person name="Haridas S."/>
            <person name="Kuo A."/>
            <person name="Mondo S."/>
            <person name="Pangilinan J."/>
            <person name="Riley R."/>
            <person name="LaButti K."/>
            <person name="Andreopoulos B."/>
            <person name="Lipzen A."/>
            <person name="Chen C."/>
            <person name="Yan M."/>
            <person name="Daum C."/>
            <person name="Ng V."/>
            <person name="Clum A."/>
            <person name="Steindorff A."/>
            <person name="Ohm R.A."/>
            <person name="Martin F."/>
            <person name="Silar P."/>
            <person name="Natvig D.O."/>
            <person name="Lalanne C."/>
            <person name="Gautier V."/>
            <person name="Ament-Velasquez S.L."/>
            <person name="Kruys A."/>
            <person name="Hutchinson M.I."/>
            <person name="Powell A.J."/>
            <person name="Barry K."/>
            <person name="Miller A.N."/>
            <person name="Grigoriev I.V."/>
            <person name="Debuchy R."/>
            <person name="Gladieux P."/>
            <person name="Hiltunen Thoren M."/>
            <person name="Johannesson H."/>
        </authorList>
    </citation>
    <scope>NUCLEOTIDE SEQUENCE</scope>
    <source>
        <strain evidence="3">CBS 508.74</strain>
    </source>
</reference>
<dbReference type="EMBL" id="MU853355">
    <property type="protein sequence ID" value="KAK4109653.1"/>
    <property type="molecule type" value="Genomic_DNA"/>
</dbReference>
<dbReference type="Pfam" id="PF14661">
    <property type="entry name" value="HAUS6_N"/>
    <property type="match status" value="1"/>
</dbReference>
<proteinExistence type="predicted"/>
<feature type="region of interest" description="Disordered" evidence="1">
    <location>
        <begin position="457"/>
        <end position="787"/>
    </location>
</feature>
<feature type="compositionally biased region" description="Acidic residues" evidence="1">
    <location>
        <begin position="653"/>
        <end position="663"/>
    </location>
</feature>
<name>A0AAN6QGD5_9PEZI</name>
<evidence type="ECO:0000256" key="1">
    <source>
        <dbReference type="SAM" id="MobiDB-lite"/>
    </source>
</evidence>
<feature type="compositionally biased region" description="Low complexity" evidence="1">
    <location>
        <begin position="612"/>
        <end position="621"/>
    </location>
</feature>
<feature type="compositionally biased region" description="Basic and acidic residues" evidence="1">
    <location>
        <begin position="490"/>
        <end position="499"/>
    </location>
</feature>
<gene>
    <name evidence="3" type="ORF">N656DRAFT_782892</name>
</gene>
<protein>
    <recommendedName>
        <fullName evidence="2">HAUS augmin-like complex subunit 6 N-terminal domain-containing protein</fullName>
    </recommendedName>
</protein>
<organism evidence="3 4">
    <name type="scientific">Canariomyces notabilis</name>
    <dbReference type="NCBI Taxonomy" id="2074819"/>
    <lineage>
        <taxon>Eukaryota</taxon>
        <taxon>Fungi</taxon>
        <taxon>Dikarya</taxon>
        <taxon>Ascomycota</taxon>
        <taxon>Pezizomycotina</taxon>
        <taxon>Sordariomycetes</taxon>
        <taxon>Sordariomycetidae</taxon>
        <taxon>Sordariales</taxon>
        <taxon>Chaetomiaceae</taxon>
        <taxon>Canariomyces</taxon>
    </lineage>
</organism>
<comment type="caution">
    <text evidence="3">The sequence shown here is derived from an EMBL/GenBank/DDBJ whole genome shotgun (WGS) entry which is preliminary data.</text>
</comment>
<keyword evidence="4" id="KW-1185">Reference proteome</keyword>
<reference evidence="3" key="2">
    <citation type="submission" date="2023-05" db="EMBL/GenBank/DDBJ databases">
        <authorList>
            <consortium name="Lawrence Berkeley National Laboratory"/>
            <person name="Steindorff A."/>
            <person name="Hensen N."/>
            <person name="Bonometti L."/>
            <person name="Westerberg I."/>
            <person name="Brannstrom I.O."/>
            <person name="Guillou S."/>
            <person name="Cros-Aarteil S."/>
            <person name="Calhoun S."/>
            <person name="Haridas S."/>
            <person name="Kuo A."/>
            <person name="Mondo S."/>
            <person name="Pangilinan J."/>
            <person name="Riley R."/>
            <person name="Labutti K."/>
            <person name="Andreopoulos B."/>
            <person name="Lipzen A."/>
            <person name="Chen C."/>
            <person name="Yanf M."/>
            <person name="Daum C."/>
            <person name="Ng V."/>
            <person name="Clum A."/>
            <person name="Ohm R."/>
            <person name="Martin F."/>
            <person name="Silar P."/>
            <person name="Natvig D."/>
            <person name="Lalanne C."/>
            <person name="Gautier V."/>
            <person name="Ament-Velasquez S.L."/>
            <person name="Kruys A."/>
            <person name="Hutchinson M.I."/>
            <person name="Powell A.J."/>
            <person name="Barry K."/>
            <person name="Miller A.N."/>
            <person name="Grigoriev I.V."/>
            <person name="Debuchy R."/>
            <person name="Gladieux P."/>
            <person name="Thoren M.H."/>
            <person name="Johannesson H."/>
        </authorList>
    </citation>
    <scope>NUCLEOTIDE SEQUENCE</scope>
    <source>
        <strain evidence="3">CBS 508.74</strain>
    </source>
</reference>
<evidence type="ECO:0000313" key="4">
    <source>
        <dbReference type="Proteomes" id="UP001302812"/>
    </source>
</evidence>
<feature type="compositionally biased region" description="Low complexity" evidence="1">
    <location>
        <begin position="39"/>
        <end position="49"/>
    </location>
</feature>
<accession>A0AAN6QGD5</accession>
<evidence type="ECO:0000259" key="2">
    <source>
        <dbReference type="Pfam" id="PF14661"/>
    </source>
</evidence>
<feature type="compositionally biased region" description="Basic and acidic residues" evidence="1">
    <location>
        <begin position="511"/>
        <end position="529"/>
    </location>
</feature>
<evidence type="ECO:0000313" key="3">
    <source>
        <dbReference type="EMBL" id="KAK4109653.1"/>
    </source>
</evidence>
<feature type="region of interest" description="Disordered" evidence="1">
    <location>
        <begin position="1"/>
        <end position="49"/>
    </location>
</feature>
<feature type="compositionally biased region" description="Pro residues" evidence="1">
    <location>
        <begin position="563"/>
        <end position="575"/>
    </location>
</feature>
<dbReference type="GeneID" id="89939968"/>
<feature type="compositionally biased region" description="Pro residues" evidence="1">
    <location>
        <begin position="589"/>
        <end position="601"/>
    </location>
</feature>
<feature type="compositionally biased region" description="Acidic residues" evidence="1">
    <location>
        <begin position="465"/>
        <end position="480"/>
    </location>
</feature>